<dbReference type="Gene3D" id="3.90.280.10">
    <property type="entry name" value="PEBP-like"/>
    <property type="match status" value="1"/>
</dbReference>
<dbReference type="AlphaFoldDB" id="A0A2T4TYC3"/>
<organism evidence="2 3">
    <name type="scientific">Candidatus Methylomirabilis limnetica</name>
    <dbReference type="NCBI Taxonomy" id="2033718"/>
    <lineage>
        <taxon>Bacteria</taxon>
        <taxon>Candidatus Methylomirabilota</taxon>
        <taxon>Candidatus Methylomirabilia</taxon>
        <taxon>Candidatus Methylomirabilales</taxon>
        <taxon>Candidatus Methylomirabilaceae</taxon>
        <taxon>Candidatus Methylomirabilis</taxon>
    </lineage>
</organism>
<dbReference type="SUPFAM" id="SSF49777">
    <property type="entry name" value="PEBP-like"/>
    <property type="match status" value="1"/>
</dbReference>
<dbReference type="Pfam" id="PF01161">
    <property type="entry name" value="PBP"/>
    <property type="match status" value="1"/>
</dbReference>
<evidence type="ECO:0000313" key="2">
    <source>
        <dbReference type="EMBL" id="PTL36089.1"/>
    </source>
</evidence>
<protein>
    <submittedName>
        <fullName evidence="2">YbhB/YbcL family Raf kinase inhibitor-like protein</fullName>
    </submittedName>
</protein>
<dbReference type="InterPro" id="IPR005247">
    <property type="entry name" value="YbhB_YbcL/LppC-like"/>
</dbReference>
<dbReference type="EMBL" id="NVQC01000017">
    <property type="protein sequence ID" value="PTL36089.1"/>
    <property type="molecule type" value="Genomic_DNA"/>
</dbReference>
<dbReference type="InterPro" id="IPR036610">
    <property type="entry name" value="PEBP-like_sf"/>
</dbReference>
<dbReference type="NCBIfam" id="TIGR00481">
    <property type="entry name" value="YbhB/YbcL family Raf kinase inhibitor-like protein"/>
    <property type="match status" value="1"/>
</dbReference>
<keyword evidence="1" id="KW-0472">Membrane</keyword>
<keyword evidence="1" id="KW-0812">Transmembrane</keyword>
<comment type="caution">
    <text evidence="2">The sequence shown here is derived from an EMBL/GenBank/DDBJ whole genome shotgun (WGS) entry which is preliminary data.</text>
</comment>
<keyword evidence="3" id="KW-1185">Reference proteome</keyword>
<dbReference type="PANTHER" id="PTHR30289">
    <property type="entry name" value="UNCHARACTERIZED PROTEIN YBCL-RELATED"/>
    <property type="match status" value="1"/>
</dbReference>
<dbReference type="RefSeq" id="WP_107561837.1">
    <property type="nucleotide sequence ID" value="NZ_NVQC01000017.1"/>
</dbReference>
<reference evidence="3" key="2">
    <citation type="journal article" date="2018" name="Environ. Microbiol.">
        <title>Bloom of a denitrifying methanotroph, 'Candidatus Methylomirabilis limnetica', in a deep stratified lake.</title>
        <authorList>
            <person name="Graf J.S."/>
            <person name="Mayr M.J."/>
            <person name="Marchant H.K."/>
            <person name="Tienken D."/>
            <person name="Hach P.F."/>
            <person name="Brand A."/>
            <person name="Schubert C.J."/>
            <person name="Kuypers M.M."/>
            <person name="Milucka J."/>
        </authorList>
    </citation>
    <scope>NUCLEOTIDE SEQUENCE [LARGE SCALE GENOMIC DNA]</scope>
    <source>
        <strain evidence="3">Zug</strain>
    </source>
</reference>
<proteinExistence type="predicted"/>
<keyword evidence="1" id="KW-1133">Transmembrane helix</keyword>
<evidence type="ECO:0000256" key="1">
    <source>
        <dbReference type="SAM" id="Phobius"/>
    </source>
</evidence>
<dbReference type="OrthoDB" id="9797506at2"/>
<accession>A0A2T4TYC3</accession>
<gene>
    <name evidence="2" type="ORF">CLG94_05330</name>
</gene>
<dbReference type="CDD" id="cd00865">
    <property type="entry name" value="PEBP_bact_arch"/>
    <property type="match status" value="1"/>
</dbReference>
<dbReference type="Proteomes" id="UP000241436">
    <property type="component" value="Unassembled WGS sequence"/>
</dbReference>
<dbReference type="InterPro" id="IPR008914">
    <property type="entry name" value="PEBP"/>
</dbReference>
<reference evidence="2 3" key="1">
    <citation type="submission" date="2017-09" db="EMBL/GenBank/DDBJ databases">
        <title>Bloom of a denitrifying methanotroph, Candidatus Methylomirabilis limnetica, in a deep stratified lake.</title>
        <authorList>
            <person name="Graf J.S."/>
            <person name="Marchant H.K."/>
            <person name="Tienken D."/>
            <person name="Hach P.F."/>
            <person name="Brand A."/>
            <person name="Schubert C.J."/>
            <person name="Kuypers M.M."/>
            <person name="Milucka J."/>
        </authorList>
    </citation>
    <scope>NUCLEOTIDE SEQUENCE [LARGE SCALE GENOMIC DNA]</scope>
    <source>
        <strain evidence="2 3">Zug</strain>
    </source>
</reference>
<sequence>MRCREALEETMTPFGVGTKLVIAVGLAALLIGAGGVTMELKSQAFAAGEMIPAKYTCDGQDISPPLSWSDPPAGTIEFALISDDPDAPVGTWVHWVMWNIPAGAGALDEDLPKTASLLNGTKQGTTDFHRIGYGGPCPPSGTHRYFFKLYALDTAMNLPASTTKKDLEKAMQGHILGQTELMGTYRRR</sequence>
<dbReference type="PANTHER" id="PTHR30289:SF1">
    <property type="entry name" value="PEBP (PHOSPHATIDYLETHANOLAMINE-BINDING PROTEIN) FAMILY PROTEIN"/>
    <property type="match status" value="1"/>
</dbReference>
<feature type="transmembrane region" description="Helical" evidence="1">
    <location>
        <begin position="20"/>
        <end position="40"/>
    </location>
</feature>
<evidence type="ECO:0000313" key="3">
    <source>
        <dbReference type="Proteomes" id="UP000241436"/>
    </source>
</evidence>
<name>A0A2T4TYC3_9BACT</name>